<dbReference type="Pfam" id="PF01547">
    <property type="entry name" value="SBP_bac_1"/>
    <property type="match status" value="1"/>
</dbReference>
<dbReference type="PANTHER" id="PTHR43649:SF12">
    <property type="entry name" value="DIACETYLCHITOBIOSE BINDING PROTEIN DASA"/>
    <property type="match status" value="1"/>
</dbReference>
<dbReference type="RefSeq" id="WP_186908729.1">
    <property type="nucleotide sequence ID" value="NZ_JACOPP010000029.1"/>
</dbReference>
<dbReference type="EMBL" id="JACOPP010000029">
    <property type="protein sequence ID" value="MBC5734909.1"/>
    <property type="molecule type" value="Genomic_DNA"/>
</dbReference>
<reference evidence="3" key="1">
    <citation type="submission" date="2020-08" db="EMBL/GenBank/DDBJ databases">
        <title>Genome public.</title>
        <authorList>
            <person name="Liu C."/>
            <person name="Sun Q."/>
        </authorList>
    </citation>
    <scope>NUCLEOTIDE SEQUENCE</scope>
    <source>
        <strain evidence="3">NSJ-51</strain>
    </source>
</reference>
<dbReference type="Gene3D" id="3.40.190.10">
    <property type="entry name" value="Periplasmic binding protein-like II"/>
    <property type="match status" value="1"/>
</dbReference>
<feature type="compositionally biased region" description="Polar residues" evidence="1">
    <location>
        <begin position="25"/>
        <end position="40"/>
    </location>
</feature>
<accession>A0A8J6JHT3</accession>
<keyword evidence="2" id="KW-0732">Signal</keyword>
<evidence type="ECO:0000313" key="4">
    <source>
        <dbReference type="Proteomes" id="UP000661435"/>
    </source>
</evidence>
<keyword evidence="4" id="KW-1185">Reference proteome</keyword>
<comment type="caution">
    <text evidence="3">The sequence shown here is derived from an EMBL/GenBank/DDBJ whole genome shotgun (WGS) entry which is preliminary data.</text>
</comment>
<dbReference type="InterPro" id="IPR050490">
    <property type="entry name" value="Bact_solute-bd_prot1"/>
</dbReference>
<dbReference type="CDD" id="cd13585">
    <property type="entry name" value="PBP2_TMBP_like"/>
    <property type="match status" value="1"/>
</dbReference>
<proteinExistence type="predicted"/>
<evidence type="ECO:0000256" key="2">
    <source>
        <dbReference type="SAM" id="SignalP"/>
    </source>
</evidence>
<dbReference type="PANTHER" id="PTHR43649">
    <property type="entry name" value="ARABINOSE-BINDING PROTEIN-RELATED"/>
    <property type="match status" value="1"/>
</dbReference>
<sequence length="464" mass="50502">MKKALSLLLASVMLLTCLAACGNSSTPSGNSDTPPATAQTGGAPETGSGEPAALEGEITFWHSFTQGPRLETIQAAANQFMTDNPGVKITIETFSWADFYTKWTTGLASGNVPDMSTALPNHVVEMIDADAIIPMDNLIDSMGRDRFYEAPLVEMTAEDGHCYAVPLYSHAQVMWYHKDLLEKYNLEVPTTWDELYEASKIITEGEGGNAYGTSVPMGTNDMMATRFLNFYVRSAGETLLTEDGKANLTSQAAIDGINYWVKVYKDCSPTDSINFNVLDQATLYYTGKICFDYNSGFQIGGVETNAPELLDQIDCAPMPTINKGDPQVGYETSNIPMVIWKNSAHPEICEAFIKYLYEPENYVPFLLSVPVGMLPALKEIADNEQFLSDPMVQKFSHAKDVISKAVGEGTAIGMENGPRPEAGLLTSQGVIESMFQDIVINGTPVEQAAKAAEDKLNDLFETVG</sequence>
<protein>
    <submittedName>
        <fullName evidence="3">Sugar ABC transporter substrate-binding protein</fullName>
    </submittedName>
</protein>
<dbReference type="Proteomes" id="UP000661435">
    <property type="component" value="Unassembled WGS sequence"/>
</dbReference>
<evidence type="ECO:0000313" key="3">
    <source>
        <dbReference type="EMBL" id="MBC5734909.1"/>
    </source>
</evidence>
<name>A0A8J6JHT3_9FIRM</name>
<dbReference type="InterPro" id="IPR006059">
    <property type="entry name" value="SBP"/>
</dbReference>
<evidence type="ECO:0000256" key="1">
    <source>
        <dbReference type="SAM" id="MobiDB-lite"/>
    </source>
</evidence>
<gene>
    <name evidence="3" type="ORF">H8S57_14415</name>
</gene>
<dbReference type="SUPFAM" id="SSF53850">
    <property type="entry name" value="Periplasmic binding protein-like II"/>
    <property type="match status" value="1"/>
</dbReference>
<dbReference type="AlphaFoldDB" id="A0A8J6JHT3"/>
<organism evidence="3 4">
    <name type="scientific">Lawsonibacter hominis</name>
    <dbReference type="NCBI Taxonomy" id="2763053"/>
    <lineage>
        <taxon>Bacteria</taxon>
        <taxon>Bacillati</taxon>
        <taxon>Bacillota</taxon>
        <taxon>Clostridia</taxon>
        <taxon>Eubacteriales</taxon>
        <taxon>Oscillospiraceae</taxon>
        <taxon>Lawsonibacter</taxon>
    </lineage>
</organism>
<feature type="signal peptide" evidence="2">
    <location>
        <begin position="1"/>
        <end position="19"/>
    </location>
</feature>
<feature type="chain" id="PRO_5038689092" evidence="2">
    <location>
        <begin position="20"/>
        <end position="464"/>
    </location>
</feature>
<feature type="region of interest" description="Disordered" evidence="1">
    <location>
        <begin position="25"/>
        <end position="51"/>
    </location>
</feature>